<dbReference type="Gene3D" id="2.60.40.10">
    <property type="entry name" value="Immunoglobulins"/>
    <property type="match status" value="1"/>
</dbReference>
<protein>
    <recommendedName>
        <fullName evidence="4">DUF11 domain-containing protein</fullName>
    </recommendedName>
</protein>
<keyword evidence="1" id="KW-0732">Signal</keyword>
<accession>A0ABP9ZXG0</accession>
<comment type="caution">
    <text evidence="2">The sequence shown here is derived from an EMBL/GenBank/DDBJ whole genome shotgun (WGS) entry which is preliminary data.</text>
</comment>
<feature type="signal peptide" evidence="1">
    <location>
        <begin position="1"/>
        <end position="20"/>
    </location>
</feature>
<organism evidence="2 3">
    <name type="scientific">Thalassolituus maritimus</name>
    <dbReference type="NCBI Taxonomy" id="484498"/>
    <lineage>
        <taxon>Bacteria</taxon>
        <taxon>Pseudomonadati</taxon>
        <taxon>Pseudomonadota</taxon>
        <taxon>Gammaproteobacteria</taxon>
        <taxon>Oceanospirillales</taxon>
        <taxon>Oceanospirillaceae</taxon>
        <taxon>Thalassolituus</taxon>
    </lineage>
</organism>
<dbReference type="InterPro" id="IPR013783">
    <property type="entry name" value="Ig-like_fold"/>
</dbReference>
<reference evidence="2 3" key="1">
    <citation type="submission" date="2024-04" db="EMBL/GenBank/DDBJ databases">
        <title>Draft genome sequence of Thalassolituus maritimus NBRC 116585.</title>
        <authorList>
            <person name="Miyakawa T."/>
            <person name="Kusuya Y."/>
            <person name="Miura T."/>
        </authorList>
    </citation>
    <scope>NUCLEOTIDE SEQUENCE [LARGE SCALE GENOMIC DNA]</scope>
    <source>
        <strain evidence="2 3">5NW40-0001</strain>
    </source>
</reference>
<evidence type="ECO:0000313" key="3">
    <source>
        <dbReference type="Proteomes" id="UP001481413"/>
    </source>
</evidence>
<dbReference type="EMBL" id="BAABWH010000002">
    <property type="protein sequence ID" value="GAA6144819.1"/>
    <property type="molecule type" value="Genomic_DNA"/>
</dbReference>
<proteinExistence type="predicted"/>
<evidence type="ECO:0000313" key="2">
    <source>
        <dbReference type="EMBL" id="GAA6144819.1"/>
    </source>
</evidence>
<evidence type="ECO:0000256" key="1">
    <source>
        <dbReference type="SAM" id="SignalP"/>
    </source>
</evidence>
<evidence type="ECO:0008006" key="4">
    <source>
        <dbReference type="Google" id="ProtNLM"/>
    </source>
</evidence>
<dbReference type="RefSeq" id="WP_353293761.1">
    <property type="nucleotide sequence ID" value="NZ_BAABWH010000002.1"/>
</dbReference>
<gene>
    <name evidence="2" type="ORF">NBRC116585_09360</name>
</gene>
<name>A0ABP9ZXG0_9GAMM</name>
<keyword evidence="3" id="KW-1185">Reference proteome</keyword>
<sequence>MRIFVFVFALLAVMPTHAEANTEDAIPEPAIELTELMGTITLKNGVSPEVALVLTVTNPSDTPYTGQIGFAGAETESLSINAGEEQDVSLSVTSRHAGKADALQKAEIDFSLILDDQPAPAIGNVDIDIQVPVAAYPLVRSEPPVMQKSAEAEAQYEFYALSQQLQPLKFTYNPGPHNLEVRKTVYPIPIEPGPIEISIEVTNHGTEATTALVLRDTLDDADFAGSGSAFTRFVADEATDLVWEAELPSIAPGESRLISYTVSARYAVGDKQLPATTVIMNDELTGLSNKVWLPKWH</sequence>
<feature type="chain" id="PRO_5045196448" description="DUF11 domain-containing protein" evidence="1">
    <location>
        <begin position="21"/>
        <end position="297"/>
    </location>
</feature>
<dbReference type="Proteomes" id="UP001481413">
    <property type="component" value="Unassembled WGS sequence"/>
</dbReference>